<keyword evidence="8" id="KW-1185">Reference proteome</keyword>
<dbReference type="PATRIC" id="fig|1309411.5.peg.774"/>
<gene>
    <name evidence="7" type="ORF">J2Y00_000288</name>
    <name evidence="6" type="ORF">SY84_03735</name>
</gene>
<reference evidence="7" key="2">
    <citation type="submission" date="2023-07" db="EMBL/GenBank/DDBJ databases">
        <title>Sorghum-associated microbial communities from plants grown in Nebraska, USA.</title>
        <authorList>
            <person name="Schachtman D."/>
        </authorList>
    </citation>
    <scope>NUCLEOTIDE SEQUENCE</scope>
    <source>
        <strain evidence="7">BE330</strain>
    </source>
</reference>
<dbReference type="Proteomes" id="UP001185331">
    <property type="component" value="Unassembled WGS sequence"/>
</dbReference>
<dbReference type="Proteomes" id="UP000034024">
    <property type="component" value="Chromosome"/>
</dbReference>
<evidence type="ECO:0000256" key="3">
    <source>
        <dbReference type="ARBA" id="ARBA00023157"/>
    </source>
</evidence>
<sequence>MTESTPSAPKSPAPQTPVPRAPLWRRLLPPAIAFALVAVLAVALRTPASNDQTGGPLVGKPAPAFTLTSLDDTPLSLASLRGRPVVVNFWASWCGPCREEAPMFRELSARQSGGDGLAVVGILFNETNEGSARQFIQEYALAYPNLRDPGINTGLEYGVSGIPETVFIDRDGVVQHMDRGGLTRERLNVGLEKIGVPGL</sequence>
<name>A0A0F7JNV7_9DEIO</name>
<keyword evidence="4" id="KW-0676">Redox-active center</keyword>
<evidence type="ECO:0000256" key="1">
    <source>
        <dbReference type="ARBA" id="ARBA00004196"/>
    </source>
</evidence>
<keyword evidence="2" id="KW-0201">Cytochrome c-type biogenesis</keyword>
<dbReference type="PROSITE" id="PS00194">
    <property type="entry name" value="THIOREDOXIN_1"/>
    <property type="match status" value="1"/>
</dbReference>
<dbReference type="GO" id="GO:0030313">
    <property type="term" value="C:cell envelope"/>
    <property type="evidence" value="ECO:0007669"/>
    <property type="project" value="UniProtKB-SubCell"/>
</dbReference>
<dbReference type="KEGG" id="dch:SY84_03735"/>
<dbReference type="GO" id="GO:0016491">
    <property type="term" value="F:oxidoreductase activity"/>
    <property type="evidence" value="ECO:0007669"/>
    <property type="project" value="InterPro"/>
</dbReference>
<dbReference type="PROSITE" id="PS51352">
    <property type="entry name" value="THIOREDOXIN_2"/>
    <property type="match status" value="1"/>
</dbReference>
<dbReference type="InterPro" id="IPR050553">
    <property type="entry name" value="Thioredoxin_ResA/DsbE_sf"/>
</dbReference>
<dbReference type="InterPro" id="IPR013766">
    <property type="entry name" value="Thioredoxin_domain"/>
</dbReference>
<organism evidence="6 8">
    <name type="scientific">Deinococcus soli</name>
    <name type="common">ex Cha et al. 2016</name>
    <dbReference type="NCBI Taxonomy" id="1309411"/>
    <lineage>
        <taxon>Bacteria</taxon>
        <taxon>Thermotogati</taxon>
        <taxon>Deinococcota</taxon>
        <taxon>Deinococci</taxon>
        <taxon>Deinococcales</taxon>
        <taxon>Deinococcaceae</taxon>
        <taxon>Deinococcus</taxon>
    </lineage>
</organism>
<evidence type="ECO:0000256" key="2">
    <source>
        <dbReference type="ARBA" id="ARBA00022748"/>
    </source>
</evidence>
<evidence type="ECO:0000313" key="6">
    <source>
        <dbReference type="EMBL" id="AKH16305.1"/>
    </source>
</evidence>
<evidence type="ECO:0000313" key="8">
    <source>
        <dbReference type="Proteomes" id="UP000034024"/>
    </source>
</evidence>
<dbReference type="InterPro" id="IPR013740">
    <property type="entry name" value="Redoxin"/>
</dbReference>
<dbReference type="InterPro" id="IPR017937">
    <property type="entry name" value="Thioredoxin_CS"/>
</dbReference>
<dbReference type="PANTHER" id="PTHR42852">
    <property type="entry name" value="THIOL:DISULFIDE INTERCHANGE PROTEIN DSBE"/>
    <property type="match status" value="1"/>
</dbReference>
<dbReference type="CDD" id="cd02966">
    <property type="entry name" value="TlpA_like_family"/>
    <property type="match status" value="1"/>
</dbReference>
<dbReference type="Pfam" id="PF08534">
    <property type="entry name" value="Redoxin"/>
    <property type="match status" value="1"/>
</dbReference>
<dbReference type="EMBL" id="CP011389">
    <property type="protein sequence ID" value="AKH16305.1"/>
    <property type="molecule type" value="Genomic_DNA"/>
</dbReference>
<dbReference type="AlphaFoldDB" id="A0A0F7JNV7"/>
<dbReference type="OrthoDB" id="25753at2"/>
<dbReference type="PANTHER" id="PTHR42852:SF6">
    <property type="entry name" value="THIOL:DISULFIDE INTERCHANGE PROTEIN DSBE"/>
    <property type="match status" value="1"/>
</dbReference>
<keyword evidence="3" id="KW-1015">Disulfide bond</keyword>
<dbReference type="Gene3D" id="3.40.30.10">
    <property type="entry name" value="Glutaredoxin"/>
    <property type="match status" value="1"/>
</dbReference>
<protein>
    <submittedName>
        <fullName evidence="6 7">Thiol:disulfide interchange protein</fullName>
    </submittedName>
</protein>
<proteinExistence type="predicted"/>
<reference evidence="6 8" key="1">
    <citation type="submission" date="2015-01" db="EMBL/GenBank/DDBJ databases">
        <title>Deinococcus soli/N5/whole genome sequencing.</title>
        <authorList>
            <person name="Kim M.K."/>
            <person name="Srinivasan S."/>
            <person name="Lee J.-J."/>
        </authorList>
    </citation>
    <scope>NUCLEOTIDE SEQUENCE [LARGE SCALE GENOMIC DNA]</scope>
    <source>
        <strain evidence="6 8">N5</strain>
    </source>
</reference>
<dbReference type="GO" id="GO:0017004">
    <property type="term" value="P:cytochrome complex assembly"/>
    <property type="evidence" value="ECO:0007669"/>
    <property type="project" value="UniProtKB-KW"/>
</dbReference>
<evidence type="ECO:0000256" key="4">
    <source>
        <dbReference type="ARBA" id="ARBA00023284"/>
    </source>
</evidence>
<dbReference type="InterPro" id="IPR036249">
    <property type="entry name" value="Thioredoxin-like_sf"/>
</dbReference>
<feature type="domain" description="Thioredoxin" evidence="5">
    <location>
        <begin position="56"/>
        <end position="196"/>
    </location>
</feature>
<dbReference type="EMBL" id="JAVDQK010000001">
    <property type="protein sequence ID" value="MDR6216739.1"/>
    <property type="molecule type" value="Genomic_DNA"/>
</dbReference>
<evidence type="ECO:0000313" key="7">
    <source>
        <dbReference type="EMBL" id="MDR6216739.1"/>
    </source>
</evidence>
<evidence type="ECO:0000259" key="5">
    <source>
        <dbReference type="PROSITE" id="PS51352"/>
    </source>
</evidence>
<dbReference type="RefSeq" id="WP_046842880.1">
    <property type="nucleotide sequence ID" value="NZ_CP011389.1"/>
</dbReference>
<accession>A0A0F7JNV7</accession>
<comment type="subcellular location">
    <subcellularLocation>
        <location evidence="1">Cell envelope</location>
    </subcellularLocation>
</comment>
<dbReference type="SUPFAM" id="SSF52833">
    <property type="entry name" value="Thioredoxin-like"/>
    <property type="match status" value="1"/>
</dbReference>